<dbReference type="InterPro" id="IPR037124">
    <property type="entry name" value="Chaperonin_GroES_sf"/>
</dbReference>
<dbReference type="Proteomes" id="UP001153076">
    <property type="component" value="Unassembled WGS sequence"/>
</dbReference>
<dbReference type="InterPro" id="IPR017416">
    <property type="entry name" value="Cpn20"/>
</dbReference>
<dbReference type="PROSITE" id="PS00681">
    <property type="entry name" value="CHAPERONINS_CPN10"/>
    <property type="match status" value="2"/>
</dbReference>
<dbReference type="GO" id="GO:0005739">
    <property type="term" value="C:mitochondrion"/>
    <property type="evidence" value="ECO:0007669"/>
    <property type="project" value="TreeGrafter"/>
</dbReference>
<evidence type="ECO:0000256" key="5">
    <source>
        <dbReference type="ARBA" id="ARBA00079398"/>
    </source>
</evidence>
<gene>
    <name evidence="8" type="ORF">Cgig2_005447</name>
</gene>
<feature type="region of interest" description="Disordered" evidence="7">
    <location>
        <begin position="196"/>
        <end position="219"/>
    </location>
</feature>
<dbReference type="Pfam" id="PF00166">
    <property type="entry name" value="Cpn10"/>
    <property type="match status" value="2"/>
</dbReference>
<evidence type="ECO:0000256" key="4">
    <source>
        <dbReference type="ARBA" id="ARBA00073031"/>
    </source>
</evidence>
<evidence type="ECO:0000256" key="3">
    <source>
        <dbReference type="ARBA" id="ARBA00031971"/>
    </source>
</evidence>
<dbReference type="GO" id="GO:0046914">
    <property type="term" value="F:transition metal ion binding"/>
    <property type="evidence" value="ECO:0007669"/>
    <property type="project" value="InterPro"/>
</dbReference>
<reference evidence="8" key="1">
    <citation type="submission" date="2022-04" db="EMBL/GenBank/DDBJ databases">
        <title>Carnegiea gigantea Genome sequencing and assembly v2.</title>
        <authorList>
            <person name="Copetti D."/>
            <person name="Sanderson M.J."/>
            <person name="Burquez A."/>
            <person name="Wojciechowski M.F."/>
        </authorList>
    </citation>
    <scope>NUCLEOTIDE SEQUENCE</scope>
    <source>
        <strain evidence="8">SGP5-SGP5p</strain>
        <tissue evidence="8">Aerial part</tissue>
    </source>
</reference>
<dbReference type="CDD" id="cd00320">
    <property type="entry name" value="cpn10"/>
    <property type="match status" value="2"/>
</dbReference>
<name>A0A9Q1QGJ5_9CARY</name>
<dbReference type="GO" id="GO:0051082">
    <property type="term" value="F:unfolded protein binding"/>
    <property type="evidence" value="ECO:0007669"/>
    <property type="project" value="TreeGrafter"/>
</dbReference>
<dbReference type="FunFam" id="2.30.33.40:FF:000001">
    <property type="entry name" value="10 kDa chaperonin"/>
    <property type="match status" value="2"/>
</dbReference>
<evidence type="ECO:0000313" key="8">
    <source>
        <dbReference type="EMBL" id="KAJ8440716.1"/>
    </source>
</evidence>
<dbReference type="GO" id="GO:0044183">
    <property type="term" value="F:protein folding chaperone"/>
    <property type="evidence" value="ECO:0007669"/>
    <property type="project" value="InterPro"/>
</dbReference>
<dbReference type="EMBL" id="JAKOGI010000185">
    <property type="protein sequence ID" value="KAJ8440716.1"/>
    <property type="molecule type" value="Genomic_DNA"/>
</dbReference>
<proteinExistence type="inferred from homology"/>
<dbReference type="InterPro" id="IPR018369">
    <property type="entry name" value="Chaprnonin_Cpn10_CS"/>
</dbReference>
<evidence type="ECO:0000256" key="2">
    <source>
        <dbReference type="ARBA" id="ARBA00023186"/>
    </source>
</evidence>
<dbReference type="SMART" id="SM00883">
    <property type="entry name" value="Cpn10"/>
    <property type="match status" value="2"/>
</dbReference>
<dbReference type="PRINTS" id="PR00297">
    <property type="entry name" value="CHAPERONIN10"/>
</dbReference>
<sequence length="255" mass="26847">MAAAQLTSPSPLAVKSLPSFEGLGSVKVITNVNFSRAYPSFKSRSFRGLVVNAASVSVVKYTSIKPLGDRVLVKTKTSEEKTAGGIFLPAAAQTKQQSGEVVAVGAGKKVGDSKVPVAVQTGSEVVYAKYSGTEVEIEGSTHLILKEDDIMGILESEDVKDLKPLNDRVLIKVAETENKTAGGLYLTEASKEKPSFGTVVATGPGPLDEKGNRKPMPVSPGDTVLYSKYAGTDMKGSDGFNYIALRVSDLMAVLS</sequence>
<evidence type="ECO:0000256" key="1">
    <source>
        <dbReference type="ARBA" id="ARBA00006975"/>
    </source>
</evidence>
<dbReference type="GO" id="GO:0009507">
    <property type="term" value="C:chloroplast"/>
    <property type="evidence" value="ECO:0007669"/>
    <property type="project" value="TreeGrafter"/>
</dbReference>
<evidence type="ECO:0000256" key="7">
    <source>
        <dbReference type="SAM" id="MobiDB-lite"/>
    </source>
</evidence>
<comment type="caution">
    <text evidence="8">The sequence shown here is derived from an EMBL/GenBank/DDBJ whole genome shotgun (WGS) entry which is preliminary data.</text>
</comment>
<evidence type="ECO:0000313" key="9">
    <source>
        <dbReference type="Proteomes" id="UP001153076"/>
    </source>
</evidence>
<dbReference type="AlphaFoldDB" id="A0A9Q1QGJ5"/>
<dbReference type="PIRSF" id="PIRSF038157">
    <property type="entry name" value="Chaperonin_21_chloroplast"/>
    <property type="match status" value="1"/>
</dbReference>
<evidence type="ECO:0000256" key="6">
    <source>
        <dbReference type="RuleBase" id="RU003479"/>
    </source>
</evidence>
<accession>A0A9Q1QGJ5</accession>
<dbReference type="GO" id="GO:0051087">
    <property type="term" value="F:protein-folding chaperone binding"/>
    <property type="evidence" value="ECO:0007669"/>
    <property type="project" value="TreeGrafter"/>
</dbReference>
<keyword evidence="2 6" id="KW-0143">Chaperone</keyword>
<dbReference type="InterPro" id="IPR020818">
    <property type="entry name" value="Chaperonin_GroES"/>
</dbReference>
<comment type="similarity">
    <text evidence="1 6">Belongs to the GroES chaperonin family.</text>
</comment>
<dbReference type="GO" id="GO:0005524">
    <property type="term" value="F:ATP binding"/>
    <property type="evidence" value="ECO:0007669"/>
    <property type="project" value="InterPro"/>
</dbReference>
<dbReference type="OrthoDB" id="184876at2759"/>
<dbReference type="PANTHER" id="PTHR10772">
    <property type="entry name" value="10 KDA HEAT SHOCK PROTEIN"/>
    <property type="match status" value="1"/>
</dbReference>
<protein>
    <recommendedName>
        <fullName evidence="4">20 kDa chaperonin, chloroplastic</fullName>
    </recommendedName>
    <alternativeName>
        <fullName evidence="3">Chaperonin 10</fullName>
    </alternativeName>
    <alternativeName>
        <fullName evidence="5">Protein Cpn21</fullName>
    </alternativeName>
</protein>
<dbReference type="InterPro" id="IPR011032">
    <property type="entry name" value="GroES-like_sf"/>
</dbReference>
<dbReference type="NCBIfam" id="NF001531">
    <property type="entry name" value="PRK00364.2-2"/>
    <property type="match status" value="2"/>
</dbReference>
<dbReference type="HAMAP" id="MF_00580">
    <property type="entry name" value="CH10"/>
    <property type="match status" value="2"/>
</dbReference>
<dbReference type="PANTHER" id="PTHR10772:SF63">
    <property type="entry name" value="20 KDA CHAPERONIN, CHLOROPLASTIC"/>
    <property type="match status" value="1"/>
</dbReference>
<dbReference type="Gene3D" id="2.30.33.40">
    <property type="entry name" value="GroES chaperonin"/>
    <property type="match status" value="2"/>
</dbReference>
<organism evidence="8 9">
    <name type="scientific">Carnegiea gigantea</name>
    <dbReference type="NCBI Taxonomy" id="171969"/>
    <lineage>
        <taxon>Eukaryota</taxon>
        <taxon>Viridiplantae</taxon>
        <taxon>Streptophyta</taxon>
        <taxon>Embryophyta</taxon>
        <taxon>Tracheophyta</taxon>
        <taxon>Spermatophyta</taxon>
        <taxon>Magnoliopsida</taxon>
        <taxon>eudicotyledons</taxon>
        <taxon>Gunneridae</taxon>
        <taxon>Pentapetalae</taxon>
        <taxon>Caryophyllales</taxon>
        <taxon>Cactineae</taxon>
        <taxon>Cactaceae</taxon>
        <taxon>Cactoideae</taxon>
        <taxon>Echinocereeae</taxon>
        <taxon>Carnegiea</taxon>
    </lineage>
</organism>
<keyword evidence="9" id="KW-1185">Reference proteome</keyword>
<dbReference type="SUPFAM" id="SSF50129">
    <property type="entry name" value="GroES-like"/>
    <property type="match status" value="2"/>
</dbReference>